<accession>A0A0F7DB65</accession>
<proteinExistence type="predicted"/>
<keyword evidence="1" id="KW-0812">Transmembrane</keyword>
<feature type="transmembrane region" description="Helical" evidence="1">
    <location>
        <begin position="20"/>
        <end position="40"/>
    </location>
</feature>
<evidence type="ECO:0000256" key="1">
    <source>
        <dbReference type="SAM" id="Phobius"/>
    </source>
</evidence>
<feature type="transmembrane region" description="Helical" evidence="1">
    <location>
        <begin position="121"/>
        <end position="141"/>
    </location>
</feature>
<organism evidence="2">
    <name type="scientific">Rhodococcus hoagii</name>
    <name type="common">Corynebacterium equii</name>
    <dbReference type="NCBI Taxonomy" id="43767"/>
    <lineage>
        <taxon>Bacteria</taxon>
        <taxon>Bacillati</taxon>
        <taxon>Actinomycetota</taxon>
        <taxon>Actinomycetes</taxon>
        <taxon>Mycobacteriales</taxon>
        <taxon>Nocardiaceae</taxon>
        <taxon>Prescottella</taxon>
    </lineage>
</organism>
<feature type="transmembrane region" description="Helical" evidence="1">
    <location>
        <begin position="82"/>
        <end position="100"/>
    </location>
</feature>
<dbReference type="EMBL" id="KF439868">
    <property type="protein sequence ID" value="AKG90551.1"/>
    <property type="molecule type" value="Genomic_DNA"/>
</dbReference>
<name>A0A0F7DB65_RHOHA</name>
<dbReference type="RefSeq" id="WP_172685888.1">
    <property type="nucleotide sequence ID" value="NZ_KF439868.1"/>
</dbReference>
<feature type="transmembrane region" description="Helical" evidence="1">
    <location>
        <begin position="147"/>
        <end position="171"/>
    </location>
</feature>
<protein>
    <submittedName>
        <fullName evidence="2">Putative integral membrane protein</fullName>
    </submittedName>
</protein>
<geneLocation type="plasmid" evidence="2">
    <name>pVAPN1571</name>
</geneLocation>
<evidence type="ECO:0000313" key="2">
    <source>
        <dbReference type="EMBL" id="AKG90551.1"/>
    </source>
</evidence>
<reference evidence="2" key="1">
    <citation type="journal article" date="2015" name="Infect. Immun.">
        <title>An Invertron-Like Linear Plasmid Mediates Intracellular Survival and Virulence in Bovine Isolates of Rhodococcus equi.</title>
        <authorList>
            <person name="Valero-Rello A."/>
            <person name="Hapeshi A."/>
            <person name="Anastasi E."/>
            <person name="Alvarez S."/>
            <person name="Scortti M."/>
            <person name="Meijer W.G."/>
            <person name="MacArthur I."/>
            <person name="Vazquez-Boland J.A."/>
        </authorList>
    </citation>
    <scope>NUCLEOTIDE SEQUENCE</scope>
    <source>
        <strain evidence="2">PAM1571</strain>
        <plasmid evidence="2">pVAPN1571</plasmid>
    </source>
</reference>
<keyword evidence="1" id="KW-1133">Transmembrane helix</keyword>
<keyword evidence="2" id="KW-0614">Plasmid</keyword>
<sequence length="176" mass="17902">MFPSSSADVAVSHFSNWSTINWVAAFTVLGLAFLAAWFAVGSIVDDALGADGPLWVGVLAGIVAVVMQAVTLWLTVRHIEQFKWAVTLALAVVGATALVARNASRAAASARRGYRASEAPALTVAVPAGISGVIAAGVLIGDGVNRAAAAIPVAVGTFVLLIVAGAGLLWMHANSR</sequence>
<feature type="transmembrane region" description="Helical" evidence="1">
    <location>
        <begin position="52"/>
        <end position="76"/>
    </location>
</feature>
<gene>
    <name evidence="2" type="ORF">pVAPN_1020</name>
</gene>
<dbReference type="AlphaFoldDB" id="A0A0F7DB65"/>
<keyword evidence="1" id="KW-0472">Membrane</keyword>